<proteinExistence type="predicted"/>
<reference evidence="2 3" key="1">
    <citation type="submission" date="2021-03" db="EMBL/GenBank/DDBJ databases">
        <title>Genomic Encyclopedia of Type Strains, Phase IV (KMG-IV): sequencing the most valuable type-strain genomes for metagenomic binning, comparative biology and taxonomic classification.</title>
        <authorList>
            <person name="Goeker M."/>
        </authorList>
    </citation>
    <scope>NUCLEOTIDE SEQUENCE [LARGE SCALE GENOMIC DNA]</scope>
    <source>
        <strain evidence="2 3">DSM 6139</strain>
    </source>
</reference>
<dbReference type="EMBL" id="JAGGKC010000003">
    <property type="protein sequence ID" value="MBP1918054.1"/>
    <property type="molecule type" value="Genomic_DNA"/>
</dbReference>
<feature type="domain" description="DUF1653" evidence="1">
    <location>
        <begin position="8"/>
        <end position="72"/>
    </location>
</feature>
<keyword evidence="3" id="KW-1185">Reference proteome</keyword>
<organism evidence="2 3">
    <name type="scientific">Youngiibacter multivorans</name>
    <dbReference type="NCBI Taxonomy" id="937251"/>
    <lineage>
        <taxon>Bacteria</taxon>
        <taxon>Bacillati</taxon>
        <taxon>Bacillota</taxon>
        <taxon>Clostridia</taxon>
        <taxon>Eubacteriales</taxon>
        <taxon>Clostridiaceae</taxon>
        <taxon>Youngiibacter</taxon>
    </lineage>
</organism>
<name>A0ABS4G0H4_9CLOT</name>
<dbReference type="Pfam" id="PF07866">
    <property type="entry name" value="DUF1653"/>
    <property type="match status" value="1"/>
</dbReference>
<dbReference type="InterPro" id="IPR023387">
    <property type="entry name" value="DUF1653-like_dom"/>
</dbReference>
<sequence>MDGEIKIGRYRHFKGNWYVVEGTATHTETEEMLVIYFPEGKEKRLFARPLSMFLEAVPEDKENPTGQARRFMHEDET</sequence>
<dbReference type="Proteomes" id="UP001519271">
    <property type="component" value="Unassembled WGS sequence"/>
</dbReference>
<accession>A0ABS4G0H4</accession>
<dbReference type="Gene3D" id="2.30.30.320">
    <property type="entry name" value="DUF1653-like domain"/>
    <property type="match status" value="1"/>
</dbReference>
<evidence type="ECO:0000313" key="3">
    <source>
        <dbReference type="Proteomes" id="UP001519271"/>
    </source>
</evidence>
<comment type="caution">
    <text evidence="2">The sequence shown here is derived from an EMBL/GenBank/DDBJ whole genome shotgun (WGS) entry which is preliminary data.</text>
</comment>
<gene>
    <name evidence="2" type="ORF">J2Z34_000525</name>
</gene>
<dbReference type="InterPro" id="IPR037135">
    <property type="entry name" value="DUF1653-like_dom_sf"/>
</dbReference>
<protein>
    <recommendedName>
        <fullName evidence="1">DUF1653 domain-containing protein</fullName>
    </recommendedName>
</protein>
<evidence type="ECO:0000259" key="1">
    <source>
        <dbReference type="Pfam" id="PF07866"/>
    </source>
</evidence>
<dbReference type="RefSeq" id="WP_209458302.1">
    <property type="nucleotide sequence ID" value="NZ_JAGGKC010000003.1"/>
</dbReference>
<evidence type="ECO:0000313" key="2">
    <source>
        <dbReference type="EMBL" id="MBP1918054.1"/>
    </source>
</evidence>